<dbReference type="EMBL" id="AVOT02004576">
    <property type="protein sequence ID" value="MBW0476759.1"/>
    <property type="molecule type" value="Genomic_DNA"/>
</dbReference>
<evidence type="ECO:0000313" key="2">
    <source>
        <dbReference type="Proteomes" id="UP000765509"/>
    </source>
</evidence>
<evidence type="ECO:0000313" key="1">
    <source>
        <dbReference type="EMBL" id="MBW0476759.1"/>
    </source>
</evidence>
<gene>
    <name evidence="1" type="ORF">O181_016474</name>
</gene>
<organism evidence="1 2">
    <name type="scientific">Austropuccinia psidii MF-1</name>
    <dbReference type="NCBI Taxonomy" id="1389203"/>
    <lineage>
        <taxon>Eukaryota</taxon>
        <taxon>Fungi</taxon>
        <taxon>Dikarya</taxon>
        <taxon>Basidiomycota</taxon>
        <taxon>Pucciniomycotina</taxon>
        <taxon>Pucciniomycetes</taxon>
        <taxon>Pucciniales</taxon>
        <taxon>Sphaerophragmiaceae</taxon>
        <taxon>Austropuccinia</taxon>
    </lineage>
</organism>
<dbReference type="OrthoDB" id="3214708at2759"/>
<reference evidence="1" key="1">
    <citation type="submission" date="2021-03" db="EMBL/GenBank/DDBJ databases">
        <title>Draft genome sequence of rust myrtle Austropuccinia psidii MF-1, a brazilian biotype.</title>
        <authorList>
            <person name="Quecine M.C."/>
            <person name="Pachon D.M.R."/>
            <person name="Bonatelli M.L."/>
            <person name="Correr F.H."/>
            <person name="Franceschini L.M."/>
            <person name="Leite T.F."/>
            <person name="Margarido G.R.A."/>
            <person name="Almeida C.A."/>
            <person name="Ferrarezi J.A."/>
            <person name="Labate C.A."/>
        </authorList>
    </citation>
    <scope>NUCLEOTIDE SEQUENCE</scope>
    <source>
        <strain evidence="1">MF-1</strain>
    </source>
</reference>
<dbReference type="Proteomes" id="UP000765509">
    <property type="component" value="Unassembled WGS sequence"/>
</dbReference>
<sequence length="134" mass="14866">MDSISVKTNSHFKIKWDKEVSGLVGLKIEPSPGRYYILKAELIDKIINLNPSNITALLPIPPNTSLTSGPSQGMDIPYLGGIGILLYLSQGSRPDITYAVNYLAHFSLCTNQSHWQVLENLISYLDILLTMAFE</sequence>
<keyword evidence="2" id="KW-1185">Reference proteome</keyword>
<name>A0A9Q3C1S4_9BASI</name>
<dbReference type="AlphaFoldDB" id="A0A9Q3C1S4"/>
<accession>A0A9Q3C1S4</accession>
<proteinExistence type="predicted"/>
<comment type="caution">
    <text evidence="1">The sequence shown here is derived from an EMBL/GenBank/DDBJ whole genome shotgun (WGS) entry which is preliminary data.</text>
</comment>
<protein>
    <submittedName>
        <fullName evidence="1">Uncharacterized protein</fullName>
    </submittedName>
</protein>